<proteinExistence type="predicted"/>
<comment type="caution">
    <text evidence="8">The sequence shown here is derived from an EMBL/GenBank/DDBJ whole genome shotgun (WGS) entry which is preliminary data.</text>
</comment>
<evidence type="ECO:0000256" key="1">
    <source>
        <dbReference type="ARBA" id="ARBA00023015"/>
    </source>
</evidence>
<protein>
    <submittedName>
        <fullName evidence="8">TetR/AcrR family transcriptional regulator</fullName>
    </submittedName>
</protein>
<evidence type="ECO:0000256" key="4">
    <source>
        <dbReference type="PROSITE-ProRule" id="PRU00335"/>
    </source>
</evidence>
<feature type="region of interest" description="Disordered" evidence="5">
    <location>
        <begin position="1"/>
        <end position="21"/>
    </location>
</feature>
<accession>A0ABU4CK33</accession>
<dbReference type="InterPro" id="IPR014767">
    <property type="entry name" value="DAD_dom"/>
</dbReference>
<keyword evidence="3" id="KW-0804">Transcription</keyword>
<feature type="domain" description="DAD" evidence="7">
    <location>
        <begin position="185"/>
        <end position="213"/>
    </location>
</feature>
<name>A0ABU4CK33_RHOJO</name>
<evidence type="ECO:0000259" key="6">
    <source>
        <dbReference type="PROSITE" id="PS50977"/>
    </source>
</evidence>
<dbReference type="EMBL" id="JAWLKA010000016">
    <property type="protein sequence ID" value="MDV6283920.1"/>
    <property type="molecule type" value="Genomic_DNA"/>
</dbReference>
<dbReference type="PROSITE" id="PS50977">
    <property type="entry name" value="HTH_TETR_2"/>
    <property type="match status" value="1"/>
</dbReference>
<evidence type="ECO:0000256" key="3">
    <source>
        <dbReference type="ARBA" id="ARBA00023163"/>
    </source>
</evidence>
<dbReference type="SUPFAM" id="SSF46689">
    <property type="entry name" value="Homeodomain-like"/>
    <property type="match status" value="1"/>
</dbReference>
<dbReference type="Proteomes" id="UP001185737">
    <property type="component" value="Unassembled WGS sequence"/>
</dbReference>
<dbReference type="PANTHER" id="PTHR30055">
    <property type="entry name" value="HTH-TYPE TRANSCRIPTIONAL REGULATOR RUTR"/>
    <property type="match status" value="1"/>
</dbReference>
<evidence type="ECO:0000313" key="9">
    <source>
        <dbReference type="Proteomes" id="UP001185737"/>
    </source>
</evidence>
<keyword evidence="1" id="KW-0805">Transcription regulation</keyword>
<evidence type="ECO:0000259" key="7">
    <source>
        <dbReference type="PROSITE" id="PS51231"/>
    </source>
</evidence>
<dbReference type="PROSITE" id="PS51231">
    <property type="entry name" value="DAD"/>
    <property type="match status" value="1"/>
</dbReference>
<dbReference type="Pfam" id="PF00440">
    <property type="entry name" value="TetR_N"/>
    <property type="match status" value="1"/>
</dbReference>
<dbReference type="InterPro" id="IPR050109">
    <property type="entry name" value="HTH-type_TetR-like_transc_reg"/>
</dbReference>
<gene>
    <name evidence="8" type="ORF">R3Q59_25850</name>
</gene>
<dbReference type="PANTHER" id="PTHR30055:SF234">
    <property type="entry name" value="HTH-TYPE TRANSCRIPTIONAL REGULATOR BETI"/>
    <property type="match status" value="1"/>
</dbReference>
<feature type="DNA-binding region" description="H-T-H motif" evidence="4">
    <location>
        <begin position="43"/>
        <end position="62"/>
    </location>
</feature>
<evidence type="ECO:0000256" key="2">
    <source>
        <dbReference type="ARBA" id="ARBA00023125"/>
    </source>
</evidence>
<organism evidence="8 9">
    <name type="scientific">Rhodococcus jostii</name>
    <dbReference type="NCBI Taxonomy" id="132919"/>
    <lineage>
        <taxon>Bacteria</taxon>
        <taxon>Bacillati</taxon>
        <taxon>Actinomycetota</taxon>
        <taxon>Actinomycetes</taxon>
        <taxon>Mycobacteriales</taxon>
        <taxon>Nocardiaceae</taxon>
        <taxon>Rhodococcus</taxon>
    </lineage>
</organism>
<keyword evidence="2 4" id="KW-0238">DNA-binding</keyword>
<evidence type="ECO:0000256" key="5">
    <source>
        <dbReference type="SAM" id="MobiDB-lite"/>
    </source>
</evidence>
<dbReference type="InterPro" id="IPR001647">
    <property type="entry name" value="HTH_TetR"/>
</dbReference>
<dbReference type="RefSeq" id="WP_317569955.1">
    <property type="nucleotide sequence ID" value="NZ_JAWLKA010000016.1"/>
</dbReference>
<dbReference type="InterPro" id="IPR009057">
    <property type="entry name" value="Homeodomain-like_sf"/>
</dbReference>
<reference evidence="8 9" key="1">
    <citation type="submission" date="2023-10" db="EMBL/GenBank/DDBJ databases">
        <title>Development of a sustainable strategy for remediation of hydrocarbon-contaminated territories based on the waste exchange concept.</title>
        <authorList>
            <person name="Krivoruchko A."/>
        </authorList>
    </citation>
    <scope>NUCLEOTIDE SEQUENCE [LARGE SCALE GENOMIC DNA]</scope>
    <source>
        <strain evidence="8 9">IEGM 60</strain>
    </source>
</reference>
<sequence length="219" mass="24527">MTEAGATQKKPRRRRGSREDTENELLDATLRLLERDGVLAGITLREVAQEAGVNHGQIYQYFGSRQMLLRAAISRLVDQNRLDPDEHWSLPFSDRRRVMWQRARQHPDFVKLEALLALDGDPDFTLFPLLDRTRAALDRDEDTGALPQGADGEVMHALTAATYLGYGIFRDTIARDLGISLDELDERAGAVFDQILDGLQNADTPARTSDRATTPRAGK</sequence>
<feature type="domain" description="HTH tetR-type" evidence="6">
    <location>
        <begin position="19"/>
        <end position="80"/>
    </location>
</feature>
<keyword evidence="9" id="KW-1185">Reference proteome</keyword>
<dbReference type="Gene3D" id="1.10.357.10">
    <property type="entry name" value="Tetracycline Repressor, domain 2"/>
    <property type="match status" value="1"/>
</dbReference>
<evidence type="ECO:0000313" key="8">
    <source>
        <dbReference type="EMBL" id="MDV6283920.1"/>
    </source>
</evidence>